<gene>
    <name evidence="1" type="ORF">GCM10007390_11140</name>
</gene>
<dbReference type="Proteomes" id="UP000598271">
    <property type="component" value="Unassembled WGS sequence"/>
</dbReference>
<proteinExistence type="predicted"/>
<sequence length="326" mass="37859">MEENFKELKYVLVKRDAKLYGYPTSFDVLREFEDTIENQGAHVNTIYNNSRFVPLLYKSALIKLNVSLPNIIPQNKRSARFCSVQMGPDFGKILPYCSKNSATYAYFFDIWPQFFGVMEKFLKKSGITHVFVSSSVLAEKLKSKGYDNVSWIPEGVNSESYRYLAYENKDIDVLELGRKHQTIHEKIKNHLNLHGRKHIYEKIKGKIIFSDQGKMIQGMARSKISICFPKSETHPQLAGPISTMTNRYLQSMASKCLVVGTMPEEMKQLFGYEPVVTLDQKDPALHLENILINYSSYFPLIEKNYKAIVEQHTWENRWHQMLKVME</sequence>
<dbReference type="EMBL" id="BMXF01000001">
    <property type="protein sequence ID" value="GHB59251.1"/>
    <property type="molecule type" value="Genomic_DNA"/>
</dbReference>
<comment type="caution">
    <text evidence="1">The sequence shown here is derived from an EMBL/GenBank/DDBJ whole genome shotgun (WGS) entry which is preliminary data.</text>
</comment>
<dbReference type="AlphaFoldDB" id="A0A8J3G7R9"/>
<accession>A0A8J3G7R9</accession>
<organism evidence="1 2">
    <name type="scientific">Persicitalea jodogahamensis</name>
    <dbReference type="NCBI Taxonomy" id="402147"/>
    <lineage>
        <taxon>Bacteria</taxon>
        <taxon>Pseudomonadati</taxon>
        <taxon>Bacteroidota</taxon>
        <taxon>Cytophagia</taxon>
        <taxon>Cytophagales</taxon>
        <taxon>Spirosomataceae</taxon>
        <taxon>Persicitalea</taxon>
    </lineage>
</organism>
<evidence type="ECO:0000313" key="1">
    <source>
        <dbReference type="EMBL" id="GHB59251.1"/>
    </source>
</evidence>
<protein>
    <submittedName>
        <fullName evidence="1">Uncharacterized protein</fullName>
    </submittedName>
</protein>
<name>A0A8J3G7R9_9BACT</name>
<dbReference type="RefSeq" id="WP_189563342.1">
    <property type="nucleotide sequence ID" value="NZ_BMXF01000001.1"/>
</dbReference>
<reference evidence="1 2" key="1">
    <citation type="journal article" date="2014" name="Int. J. Syst. Evol. Microbiol.">
        <title>Complete genome sequence of Corynebacterium casei LMG S-19264T (=DSM 44701T), isolated from a smear-ripened cheese.</title>
        <authorList>
            <consortium name="US DOE Joint Genome Institute (JGI-PGF)"/>
            <person name="Walter F."/>
            <person name="Albersmeier A."/>
            <person name="Kalinowski J."/>
            <person name="Ruckert C."/>
        </authorList>
    </citation>
    <scope>NUCLEOTIDE SEQUENCE [LARGE SCALE GENOMIC DNA]</scope>
    <source>
        <strain evidence="1 2">KCTC 12866</strain>
    </source>
</reference>
<evidence type="ECO:0000313" key="2">
    <source>
        <dbReference type="Proteomes" id="UP000598271"/>
    </source>
</evidence>
<keyword evidence="2" id="KW-1185">Reference proteome</keyword>